<evidence type="ECO:0000313" key="1">
    <source>
        <dbReference type="EMBL" id="SPO01784.1"/>
    </source>
</evidence>
<comment type="caution">
    <text evidence="1">The sequence shown here is derived from an EMBL/GenBank/DDBJ whole genome shotgun (WGS) entry which is preliminary data.</text>
</comment>
<sequence length="336" mass="36735">MDPPTNPLILDGDQIKVCLHHCCKPCGQDEPIYVAHQDCWDLAISMGKRVKLLFHFAMMTRQLPPPMGPPVHASFPIELDAATPLGGLFRGLASRLPLEAQYEIMGYLQGHLVSTNLGHSKFFGDYCAVIQFPLHHWTCLIDCGSVITGLYLDTRSIAGVASKPTSNSTAAPTATIPRLRNPPFMSTIGGTGAFLTTASIQSINRLQVRRDKSRCTGLLIEHLDGGMETLGCWDAVDACSVQTIFDATCDGPLKAIAFHGSTSSPHRVTNVTAVVRDSPDPPESKVFRNTFLVWWFNGFADKVEEWNGISDPVHEVSPLPNFGNSRARYMPVPYGS</sequence>
<dbReference type="EMBL" id="ONZQ02000005">
    <property type="protein sequence ID" value="SPO01784.1"/>
    <property type="molecule type" value="Genomic_DNA"/>
</dbReference>
<accession>A0AAE8SUY3</accession>
<reference evidence="1" key="1">
    <citation type="submission" date="2018-03" db="EMBL/GenBank/DDBJ databases">
        <authorList>
            <person name="Guldener U."/>
        </authorList>
    </citation>
    <scope>NUCLEOTIDE SEQUENCE</scope>
</reference>
<dbReference type="AlphaFoldDB" id="A0AAE8SUY3"/>
<evidence type="ECO:0000313" key="2">
    <source>
        <dbReference type="Proteomes" id="UP001187682"/>
    </source>
</evidence>
<name>A0AAE8SUY3_9PEZI</name>
<gene>
    <name evidence="1" type="ORF">DNG_04457</name>
</gene>
<organism evidence="1 2">
    <name type="scientific">Cephalotrichum gorgonifer</name>
    <dbReference type="NCBI Taxonomy" id="2041049"/>
    <lineage>
        <taxon>Eukaryota</taxon>
        <taxon>Fungi</taxon>
        <taxon>Dikarya</taxon>
        <taxon>Ascomycota</taxon>
        <taxon>Pezizomycotina</taxon>
        <taxon>Sordariomycetes</taxon>
        <taxon>Hypocreomycetidae</taxon>
        <taxon>Microascales</taxon>
        <taxon>Microascaceae</taxon>
        <taxon>Cephalotrichum</taxon>
    </lineage>
</organism>
<dbReference type="Proteomes" id="UP001187682">
    <property type="component" value="Unassembled WGS sequence"/>
</dbReference>
<keyword evidence="2" id="KW-1185">Reference proteome</keyword>
<protein>
    <submittedName>
        <fullName evidence="1">Uncharacterized protein</fullName>
    </submittedName>
</protein>
<proteinExistence type="predicted"/>